<dbReference type="EMBL" id="CP040058">
    <property type="protein sequence ID" value="QCP34425.1"/>
    <property type="molecule type" value="Genomic_DNA"/>
</dbReference>
<dbReference type="Gene3D" id="1.10.3720.10">
    <property type="entry name" value="MetI-like"/>
    <property type="match status" value="1"/>
</dbReference>
<dbReference type="KEGG" id="arf:AR1Y2_0971"/>
<dbReference type="GO" id="GO:0055085">
    <property type="term" value="P:transmembrane transport"/>
    <property type="evidence" value="ECO:0007669"/>
    <property type="project" value="InterPro"/>
</dbReference>
<protein>
    <submittedName>
        <fullName evidence="10">Spermidine Putrescine ABC transporter permease component PotB</fullName>
    </submittedName>
</protein>
<keyword evidence="11" id="KW-1185">Reference proteome</keyword>
<gene>
    <name evidence="10" type="ORF">AR1Y2_0971</name>
</gene>
<organism evidence="10 11">
    <name type="scientific">Anaerostipes rhamnosivorans</name>
    <dbReference type="NCBI Taxonomy" id="1229621"/>
    <lineage>
        <taxon>Bacteria</taxon>
        <taxon>Bacillati</taxon>
        <taxon>Bacillota</taxon>
        <taxon>Clostridia</taxon>
        <taxon>Lachnospirales</taxon>
        <taxon>Lachnospiraceae</taxon>
        <taxon>Anaerostipes</taxon>
    </lineage>
</organism>
<dbReference type="OrthoDB" id="9807047at2"/>
<keyword evidence="7 8" id="KW-0472">Membrane</keyword>
<keyword evidence="5 8" id="KW-0812">Transmembrane</keyword>
<feature type="transmembrane region" description="Helical" evidence="8">
    <location>
        <begin position="254"/>
        <end position="275"/>
    </location>
</feature>
<dbReference type="PANTHER" id="PTHR42929:SF1">
    <property type="entry name" value="INNER MEMBRANE ABC TRANSPORTER PERMEASE PROTEIN YDCU-RELATED"/>
    <property type="match status" value="1"/>
</dbReference>
<feature type="domain" description="ABC transmembrane type-1" evidence="9">
    <location>
        <begin position="69"/>
        <end position="275"/>
    </location>
</feature>
<dbReference type="PANTHER" id="PTHR42929">
    <property type="entry name" value="INNER MEMBRANE ABC TRANSPORTER PERMEASE PROTEIN YDCU-RELATED-RELATED"/>
    <property type="match status" value="1"/>
</dbReference>
<keyword evidence="6 8" id="KW-1133">Transmembrane helix</keyword>
<evidence type="ECO:0000259" key="9">
    <source>
        <dbReference type="PROSITE" id="PS50928"/>
    </source>
</evidence>
<evidence type="ECO:0000256" key="4">
    <source>
        <dbReference type="ARBA" id="ARBA00022475"/>
    </source>
</evidence>
<dbReference type="Pfam" id="PF00528">
    <property type="entry name" value="BPD_transp_1"/>
    <property type="match status" value="1"/>
</dbReference>
<evidence type="ECO:0000313" key="11">
    <source>
        <dbReference type="Proteomes" id="UP000298653"/>
    </source>
</evidence>
<feature type="transmembrane region" description="Helical" evidence="8">
    <location>
        <begin position="202"/>
        <end position="228"/>
    </location>
</feature>
<comment type="subcellular location">
    <subcellularLocation>
        <location evidence="1 8">Cell membrane</location>
        <topology evidence="1 8">Multi-pass membrane protein</topology>
    </subcellularLocation>
</comment>
<feature type="transmembrane region" description="Helical" evidence="8">
    <location>
        <begin position="73"/>
        <end position="94"/>
    </location>
</feature>
<feature type="transmembrane region" description="Helical" evidence="8">
    <location>
        <begin position="155"/>
        <end position="174"/>
    </location>
</feature>
<dbReference type="Proteomes" id="UP000298653">
    <property type="component" value="Chromosome"/>
</dbReference>
<evidence type="ECO:0000256" key="5">
    <source>
        <dbReference type="ARBA" id="ARBA00022692"/>
    </source>
</evidence>
<keyword evidence="4" id="KW-1003">Cell membrane</keyword>
<accession>A0A4P8ICL9</accession>
<dbReference type="AlphaFoldDB" id="A0A4P8ICL9"/>
<evidence type="ECO:0000256" key="6">
    <source>
        <dbReference type="ARBA" id="ARBA00022989"/>
    </source>
</evidence>
<evidence type="ECO:0000256" key="8">
    <source>
        <dbReference type="RuleBase" id="RU363032"/>
    </source>
</evidence>
<dbReference type="GO" id="GO:0005886">
    <property type="term" value="C:plasma membrane"/>
    <property type="evidence" value="ECO:0007669"/>
    <property type="project" value="UniProtKB-SubCell"/>
</dbReference>
<dbReference type="InterPro" id="IPR000515">
    <property type="entry name" value="MetI-like"/>
</dbReference>
<dbReference type="PROSITE" id="PS50928">
    <property type="entry name" value="ABC_TM1"/>
    <property type="match status" value="1"/>
</dbReference>
<evidence type="ECO:0000256" key="7">
    <source>
        <dbReference type="ARBA" id="ARBA00023136"/>
    </source>
</evidence>
<reference evidence="10 11" key="1">
    <citation type="submission" date="2019-05" db="EMBL/GenBank/DDBJ databases">
        <title>Complete genome sequencing of Anaerostipes rhamnosivorans.</title>
        <authorList>
            <person name="Bui T.P.N."/>
            <person name="de Vos W.M."/>
        </authorList>
    </citation>
    <scope>NUCLEOTIDE SEQUENCE [LARGE SCALE GENOMIC DNA]</scope>
    <source>
        <strain evidence="10 11">1y2</strain>
    </source>
</reference>
<proteinExistence type="inferred from homology"/>
<dbReference type="InterPro" id="IPR035906">
    <property type="entry name" value="MetI-like_sf"/>
</dbReference>
<evidence type="ECO:0000256" key="2">
    <source>
        <dbReference type="ARBA" id="ARBA00007069"/>
    </source>
</evidence>
<comment type="similarity">
    <text evidence="2">Belongs to the binding-protein-dependent transport system permease family. CysTW subfamily.</text>
</comment>
<evidence type="ECO:0000256" key="3">
    <source>
        <dbReference type="ARBA" id="ARBA00022448"/>
    </source>
</evidence>
<evidence type="ECO:0000313" key="10">
    <source>
        <dbReference type="EMBL" id="QCP34425.1"/>
    </source>
</evidence>
<sequence length="285" mass="31960">MKMKKKSNKIPFLATVSPTILWLVLFLVLPLLYIVGISFMKKGLYGGVINTFDLTAYKTMFQSKYIKILMDSLWLSLKTTALCLLFGYPFAYIISNTKKKWKPFCVLLIMLPFWINSLIRTYGWNSILREEGILNTLLLHLGIIHQPLQMLYTDGAVLLGMVYALIPFTVLPLYSSIEKLDHSLLEAASDLGASKAHVFRKIILPLTMPGIFAASVQTFIPSLGYFFITDMMGGATTMNIGNVIKNQFLTARNWPLGAALAIALIVVTIVIMKLYSRVGSIEDMV</sequence>
<dbReference type="SUPFAM" id="SSF161098">
    <property type="entry name" value="MetI-like"/>
    <property type="match status" value="1"/>
</dbReference>
<dbReference type="CDD" id="cd06261">
    <property type="entry name" value="TM_PBP2"/>
    <property type="match status" value="1"/>
</dbReference>
<feature type="transmembrane region" description="Helical" evidence="8">
    <location>
        <begin position="12"/>
        <end position="35"/>
    </location>
</feature>
<keyword evidence="3 8" id="KW-0813">Transport</keyword>
<dbReference type="RefSeq" id="WP_137327962.1">
    <property type="nucleotide sequence ID" value="NZ_CP040058.1"/>
</dbReference>
<name>A0A4P8ICL9_9FIRM</name>
<evidence type="ECO:0000256" key="1">
    <source>
        <dbReference type="ARBA" id="ARBA00004651"/>
    </source>
</evidence>